<proteinExistence type="predicted"/>
<dbReference type="Gene3D" id="3.30.70.270">
    <property type="match status" value="1"/>
</dbReference>
<sequence length="99" mass="10568">MQALLPGRDAIARVGGGEFNIILEHDEGMPIDLTAQRIIDALAEPYVLDGKSVYIGASIGSPCTPPTAAMRKPCAAAPRRRCIRPRPRERAPCASSARS</sequence>
<dbReference type="InterPro" id="IPR029787">
    <property type="entry name" value="Nucleotide_cyclase"/>
</dbReference>
<gene>
    <name evidence="2" type="ORF">sS8_3909</name>
</gene>
<evidence type="ECO:0000313" key="2">
    <source>
        <dbReference type="EMBL" id="BBA35841.1"/>
    </source>
</evidence>
<dbReference type="EMBL" id="AP017928">
    <property type="protein sequence ID" value="BBA35841.1"/>
    <property type="molecule type" value="Genomic_DNA"/>
</dbReference>
<protein>
    <submittedName>
        <fullName evidence="2">Response regulator receiver modulated diguanylate cyclase/phosphodiesterase with PAS/PAC sensor</fullName>
    </submittedName>
</protein>
<dbReference type="InterPro" id="IPR000160">
    <property type="entry name" value="GGDEF_dom"/>
</dbReference>
<keyword evidence="3" id="KW-1185">Reference proteome</keyword>
<evidence type="ECO:0000259" key="1">
    <source>
        <dbReference type="Pfam" id="PF00990"/>
    </source>
</evidence>
<reference evidence="2 3" key="1">
    <citation type="submission" date="2016-12" db="EMBL/GenBank/DDBJ databases">
        <title>Genome sequencing of Methylocaldum marinum.</title>
        <authorList>
            <person name="Takeuchi M."/>
            <person name="Kamagata Y."/>
            <person name="Hiraoka S."/>
            <person name="Oshima K."/>
            <person name="Hattori M."/>
            <person name="Iwasaki W."/>
        </authorList>
    </citation>
    <scope>NUCLEOTIDE SEQUENCE [LARGE SCALE GENOMIC DNA]</scope>
    <source>
        <strain evidence="2 3">S8</strain>
    </source>
</reference>
<dbReference type="AlphaFoldDB" id="A0A250KXY1"/>
<dbReference type="InterPro" id="IPR043128">
    <property type="entry name" value="Rev_trsase/Diguanyl_cyclase"/>
</dbReference>
<dbReference type="Pfam" id="PF00990">
    <property type="entry name" value="GGDEF"/>
    <property type="match status" value="1"/>
</dbReference>
<organism evidence="2 3">
    <name type="scientific">Methylocaldum marinum</name>
    <dbReference type="NCBI Taxonomy" id="1432792"/>
    <lineage>
        <taxon>Bacteria</taxon>
        <taxon>Pseudomonadati</taxon>
        <taxon>Pseudomonadota</taxon>
        <taxon>Gammaproteobacteria</taxon>
        <taxon>Methylococcales</taxon>
        <taxon>Methylococcaceae</taxon>
        <taxon>Methylocaldum</taxon>
    </lineage>
</organism>
<dbReference type="SUPFAM" id="SSF55073">
    <property type="entry name" value="Nucleotide cyclase"/>
    <property type="match status" value="1"/>
</dbReference>
<dbReference type="KEGG" id="mmai:sS8_3909"/>
<dbReference type="Proteomes" id="UP000266313">
    <property type="component" value="Chromosome"/>
</dbReference>
<evidence type="ECO:0000313" key="3">
    <source>
        <dbReference type="Proteomes" id="UP000266313"/>
    </source>
</evidence>
<feature type="domain" description="GGDEF" evidence="1">
    <location>
        <begin position="2"/>
        <end position="66"/>
    </location>
</feature>
<accession>A0A250KXY1</accession>
<name>A0A250KXY1_9GAMM</name>